<dbReference type="RefSeq" id="WP_140905779.1">
    <property type="nucleotide sequence ID" value="NZ_JBHTMD010000001.1"/>
</dbReference>
<feature type="domain" description="Bacterial HORMA" evidence="1">
    <location>
        <begin position="3"/>
        <end position="169"/>
    </location>
</feature>
<sequence length="170" mass="19080">MTQSFTYTDTTIFTVTHAQHIAAKVATDLKRVQRFYNHPTDERIGNYERELIAMLKGKYVETVTYGFRRNEQWIEPTLRYTAQELSGTGHSDDDPGKIKPGASVVGASFYSYMTYTPAYYALTQAERDTLGKTLPFTRGDAPEPGVSGYFSSDQMYSAGGRALNRSTVRS</sequence>
<comment type="caution">
    <text evidence="2">The sequence shown here is derived from an EMBL/GenBank/DDBJ whole genome shotgun (WGS) entry which is preliminary data.</text>
</comment>
<evidence type="ECO:0000313" key="2">
    <source>
        <dbReference type="EMBL" id="TPF74578.1"/>
    </source>
</evidence>
<gene>
    <name evidence="2" type="ORF">FHY56_14015</name>
</gene>
<keyword evidence="3" id="KW-1185">Reference proteome</keyword>
<organism evidence="2 3">
    <name type="scientific">Brucella gallinifaecis</name>
    <dbReference type="NCBI Taxonomy" id="215590"/>
    <lineage>
        <taxon>Bacteria</taxon>
        <taxon>Pseudomonadati</taxon>
        <taxon>Pseudomonadota</taxon>
        <taxon>Alphaproteobacteria</taxon>
        <taxon>Hyphomicrobiales</taxon>
        <taxon>Brucellaceae</taxon>
        <taxon>Brucella/Ochrobactrum group</taxon>
        <taxon>Brucella</taxon>
    </lineage>
</organism>
<evidence type="ECO:0000313" key="3">
    <source>
        <dbReference type="Proteomes" id="UP000315388"/>
    </source>
</evidence>
<accession>A0A502BMS2</accession>
<reference evidence="2 3" key="1">
    <citation type="journal article" date="2003" name="Int. J. Syst. Evol. Microbiol.">
        <title>Towards a standardized format for the description of a novel species (of an established genus): Ochrobactrum gallinifaecis sp. nov.</title>
        <authorList>
            <person name="Kampfer P."/>
            <person name="Buczolits S."/>
            <person name="Albrecht A."/>
            <person name="Busse H.J."/>
            <person name="Stackebrandt E."/>
        </authorList>
    </citation>
    <scope>NUCLEOTIDE SEQUENCE [LARGE SCALE GENOMIC DNA]</scope>
    <source>
        <strain evidence="2 3">ISO 196</strain>
    </source>
</reference>
<protein>
    <recommendedName>
        <fullName evidence="1">Bacterial HORMA domain-containing protein</fullName>
    </recommendedName>
</protein>
<dbReference type="AlphaFoldDB" id="A0A502BMS2"/>
<evidence type="ECO:0000259" key="1">
    <source>
        <dbReference type="Pfam" id="PF18138"/>
    </source>
</evidence>
<name>A0A502BMS2_9HYPH</name>
<proteinExistence type="predicted"/>
<dbReference type="Proteomes" id="UP000315388">
    <property type="component" value="Unassembled WGS sequence"/>
</dbReference>
<dbReference type="OrthoDB" id="7594557at2"/>
<dbReference type="InterPro" id="IPR041162">
    <property type="entry name" value="Bact_HORMA_1"/>
</dbReference>
<dbReference type="Pfam" id="PF18138">
    <property type="entry name" value="bacHORMA_1"/>
    <property type="match status" value="1"/>
</dbReference>
<dbReference type="EMBL" id="VEWJ01000010">
    <property type="protein sequence ID" value="TPF74578.1"/>
    <property type="molecule type" value="Genomic_DNA"/>
</dbReference>